<dbReference type="InterPro" id="IPR022346">
    <property type="entry name" value="T2SS_GspH"/>
</dbReference>
<dbReference type="AlphaFoldDB" id="A0A7H0LQF5"/>
<proteinExistence type="inferred from homology"/>
<protein>
    <recommendedName>
        <fullName evidence="2">Type II secretion system protein H</fullName>
    </recommendedName>
    <alternativeName>
        <fullName evidence="10">General secretion pathway protein H</fullName>
    </alternativeName>
</protein>
<keyword evidence="8" id="KW-0472">Membrane</keyword>
<dbReference type="GO" id="GO:0005886">
    <property type="term" value="C:plasma membrane"/>
    <property type="evidence" value="ECO:0007669"/>
    <property type="project" value="UniProtKB-SubCell"/>
</dbReference>
<evidence type="ECO:0000259" key="11">
    <source>
        <dbReference type="Pfam" id="PF12019"/>
    </source>
</evidence>
<dbReference type="Proteomes" id="UP000516148">
    <property type="component" value="Chromosome"/>
</dbReference>
<dbReference type="GO" id="GO:0015628">
    <property type="term" value="P:protein secretion by the type II secretion system"/>
    <property type="evidence" value="ECO:0007669"/>
    <property type="project" value="InterPro"/>
</dbReference>
<evidence type="ECO:0000256" key="1">
    <source>
        <dbReference type="ARBA" id="ARBA00004377"/>
    </source>
</evidence>
<accession>A0A7H0LQF5</accession>
<evidence type="ECO:0000256" key="4">
    <source>
        <dbReference type="ARBA" id="ARBA00022481"/>
    </source>
</evidence>
<comment type="subcellular location">
    <subcellularLocation>
        <location evidence="1">Cell inner membrane</location>
        <topology evidence="1">Single-pass membrane protein</topology>
    </subcellularLocation>
</comment>
<dbReference type="KEGG" id="spap:H3Z74_07110"/>
<gene>
    <name evidence="12" type="ORF">H3Z74_07110</name>
</gene>
<dbReference type="GO" id="GO:0015627">
    <property type="term" value="C:type II protein secretion system complex"/>
    <property type="evidence" value="ECO:0007669"/>
    <property type="project" value="InterPro"/>
</dbReference>
<organism evidence="12 13">
    <name type="scientific">Sphingomonas alpina</name>
    <dbReference type="NCBI Taxonomy" id="653931"/>
    <lineage>
        <taxon>Bacteria</taxon>
        <taxon>Pseudomonadati</taxon>
        <taxon>Pseudomonadota</taxon>
        <taxon>Alphaproteobacteria</taxon>
        <taxon>Sphingomonadales</taxon>
        <taxon>Sphingomonadaceae</taxon>
        <taxon>Sphingomonas</taxon>
    </lineage>
</organism>
<keyword evidence="13" id="KW-1185">Reference proteome</keyword>
<evidence type="ECO:0000256" key="5">
    <source>
        <dbReference type="ARBA" id="ARBA00022519"/>
    </source>
</evidence>
<keyword evidence="4" id="KW-0488">Methylation</keyword>
<evidence type="ECO:0000256" key="10">
    <source>
        <dbReference type="ARBA" id="ARBA00030775"/>
    </source>
</evidence>
<keyword evidence="7" id="KW-1133">Transmembrane helix</keyword>
<keyword evidence="3" id="KW-1003">Cell membrane</keyword>
<name>A0A7H0LQF5_9SPHN</name>
<comment type="similarity">
    <text evidence="9">Belongs to the GSP H family.</text>
</comment>
<evidence type="ECO:0000256" key="2">
    <source>
        <dbReference type="ARBA" id="ARBA00021549"/>
    </source>
</evidence>
<keyword evidence="5" id="KW-0997">Cell inner membrane</keyword>
<evidence type="ECO:0000256" key="9">
    <source>
        <dbReference type="ARBA" id="ARBA00025772"/>
    </source>
</evidence>
<evidence type="ECO:0000256" key="7">
    <source>
        <dbReference type="ARBA" id="ARBA00022989"/>
    </source>
</evidence>
<dbReference type="EMBL" id="CP061038">
    <property type="protein sequence ID" value="QNQ11908.1"/>
    <property type="molecule type" value="Genomic_DNA"/>
</dbReference>
<evidence type="ECO:0000256" key="6">
    <source>
        <dbReference type="ARBA" id="ARBA00022692"/>
    </source>
</evidence>
<dbReference type="Gene3D" id="3.55.40.10">
    <property type="entry name" value="minor pseudopilin epsh domain"/>
    <property type="match status" value="1"/>
</dbReference>
<dbReference type="Pfam" id="PF12019">
    <property type="entry name" value="GspH"/>
    <property type="match status" value="1"/>
</dbReference>
<sequence>MIVITIIGLASAVVVLAIPDPRGRLIDDATRFAARARAAHDSAIVEARPVSIWISGGGYGFDTRSRGTWQPISEKPFKVARWADGVTPVLSGDRDRVVFDSTGLADRSFDVRLTRDGESTIVRIGADGSVKVDG</sequence>
<dbReference type="InterPro" id="IPR045584">
    <property type="entry name" value="Pilin-like"/>
</dbReference>
<evidence type="ECO:0000313" key="12">
    <source>
        <dbReference type="EMBL" id="QNQ11908.1"/>
    </source>
</evidence>
<evidence type="ECO:0000256" key="3">
    <source>
        <dbReference type="ARBA" id="ARBA00022475"/>
    </source>
</evidence>
<evidence type="ECO:0000313" key="13">
    <source>
        <dbReference type="Proteomes" id="UP000516148"/>
    </source>
</evidence>
<evidence type="ECO:0000256" key="8">
    <source>
        <dbReference type="ARBA" id="ARBA00023136"/>
    </source>
</evidence>
<feature type="domain" description="General secretion pathway GspH" evidence="11">
    <location>
        <begin position="29"/>
        <end position="128"/>
    </location>
</feature>
<dbReference type="SUPFAM" id="SSF54523">
    <property type="entry name" value="Pili subunits"/>
    <property type="match status" value="1"/>
</dbReference>
<reference evidence="12 13" key="1">
    <citation type="submission" date="2020-09" db="EMBL/GenBank/DDBJ databases">
        <title>Sphingomonas sp., a new species isolated from pork steak.</title>
        <authorList>
            <person name="Heidler von Heilborn D."/>
        </authorList>
    </citation>
    <scope>NUCLEOTIDE SEQUENCE [LARGE SCALE GENOMIC DNA]</scope>
    <source>
        <strain evidence="13">S8-3T</strain>
    </source>
</reference>
<keyword evidence="6" id="KW-0812">Transmembrane</keyword>